<dbReference type="PANTHER" id="PTHR23355:SF65">
    <property type="entry name" value="EXORIBONUCLEASE CYT-4, PUTATIVE (AFU_ORTHOLOGUE AFUA_7G01550)-RELATED"/>
    <property type="match status" value="1"/>
</dbReference>
<dbReference type="SMART" id="SM00955">
    <property type="entry name" value="RNB"/>
    <property type="match status" value="1"/>
</dbReference>
<dbReference type="OrthoDB" id="2285229at2759"/>
<protein>
    <recommendedName>
        <fullName evidence="1">RNB domain-containing protein</fullName>
    </recommendedName>
</protein>
<dbReference type="EMBL" id="JAEFCI010002793">
    <property type="protein sequence ID" value="KAG5462000.1"/>
    <property type="molecule type" value="Genomic_DNA"/>
</dbReference>
<dbReference type="Pfam" id="PF00773">
    <property type="entry name" value="RNB"/>
    <property type="match status" value="1"/>
</dbReference>
<evidence type="ECO:0000313" key="2">
    <source>
        <dbReference type="EMBL" id="KAG5462000.1"/>
    </source>
</evidence>
<evidence type="ECO:0000259" key="1">
    <source>
        <dbReference type="SMART" id="SM00955"/>
    </source>
</evidence>
<dbReference type="GO" id="GO:0000175">
    <property type="term" value="F:3'-5'-RNA exonuclease activity"/>
    <property type="evidence" value="ECO:0007669"/>
    <property type="project" value="TreeGrafter"/>
</dbReference>
<dbReference type="Proteomes" id="UP000673691">
    <property type="component" value="Unassembled WGS sequence"/>
</dbReference>
<dbReference type="InterPro" id="IPR012340">
    <property type="entry name" value="NA-bd_OB-fold"/>
</dbReference>
<feature type="domain" description="RNB" evidence="1">
    <location>
        <begin position="9"/>
        <end position="245"/>
    </location>
</feature>
<dbReference type="GO" id="GO:0003723">
    <property type="term" value="F:RNA binding"/>
    <property type="evidence" value="ECO:0007669"/>
    <property type="project" value="InterPro"/>
</dbReference>
<dbReference type="PANTHER" id="PTHR23355">
    <property type="entry name" value="RIBONUCLEASE"/>
    <property type="match status" value="1"/>
</dbReference>
<feature type="non-terminal residue" evidence="2">
    <location>
        <position position="1"/>
    </location>
</feature>
<gene>
    <name evidence="2" type="ORF">BJ554DRAFT_5727</name>
</gene>
<dbReference type="SUPFAM" id="SSF50249">
    <property type="entry name" value="Nucleic acid-binding proteins"/>
    <property type="match status" value="1"/>
</dbReference>
<comment type="caution">
    <text evidence="2">The sequence shown here is derived from an EMBL/GenBank/DDBJ whole genome shotgun (WGS) entry which is preliminary data.</text>
</comment>
<dbReference type="GO" id="GO:0006402">
    <property type="term" value="P:mRNA catabolic process"/>
    <property type="evidence" value="ECO:0007669"/>
    <property type="project" value="TreeGrafter"/>
</dbReference>
<accession>A0A8H7ZZ57</accession>
<dbReference type="AlphaFoldDB" id="A0A8H7ZZ57"/>
<sequence length="375" mass="42118">PAVVHNVKRVTYDEVDAYLDETFDGSARLPVFTWPPCQPQPFARAAKNLATPQPKKLMRALQREVSKFTLHRTRNGGFTFPLRKSEFKVEVAGPEAPYLSPERPTFRNDEPIIKMTLAGSGCSQARDLVADLMVLTGYATAEYCLKHDIPCLYRRQEYPGFWDRPDSELSALEKDLREVYRTRDRRTGILEKGGDLVFTMAKASISVEPGRHFQLGLDAYTRATSPLRRYFDMVSHWQIKAHILAQSSGGPARFPFDRAALSGLGVAGTVAETRYKWLESPNRHTWALELFRRLDAAGSDAFPRDLRAVAVPDLRSIRLRDSYVSGVHRHPVRIPALGNLAAEVIAPEGALNDAIENGNEFAVRLEKIVPDELSM</sequence>
<feature type="non-terminal residue" evidence="2">
    <location>
        <position position="375"/>
    </location>
</feature>
<reference evidence="2 3" key="1">
    <citation type="journal article" name="Sci. Rep.">
        <title>Genome-scale phylogenetic analyses confirm Olpidium as the closest living zoosporic fungus to the non-flagellated, terrestrial fungi.</title>
        <authorList>
            <person name="Chang Y."/>
            <person name="Rochon D."/>
            <person name="Sekimoto S."/>
            <person name="Wang Y."/>
            <person name="Chovatia M."/>
            <person name="Sandor L."/>
            <person name="Salamov A."/>
            <person name="Grigoriev I.V."/>
            <person name="Stajich J.E."/>
            <person name="Spatafora J.W."/>
        </authorList>
    </citation>
    <scope>NUCLEOTIDE SEQUENCE [LARGE SCALE GENOMIC DNA]</scope>
    <source>
        <strain evidence="2">S191</strain>
    </source>
</reference>
<dbReference type="GO" id="GO:0000932">
    <property type="term" value="C:P-body"/>
    <property type="evidence" value="ECO:0007669"/>
    <property type="project" value="TreeGrafter"/>
</dbReference>
<keyword evidence="3" id="KW-1185">Reference proteome</keyword>
<dbReference type="InterPro" id="IPR050180">
    <property type="entry name" value="RNR_Ribonuclease"/>
</dbReference>
<proteinExistence type="predicted"/>
<evidence type="ECO:0000313" key="3">
    <source>
        <dbReference type="Proteomes" id="UP000673691"/>
    </source>
</evidence>
<dbReference type="InterPro" id="IPR001900">
    <property type="entry name" value="RNase_II/R"/>
</dbReference>
<organism evidence="2 3">
    <name type="scientific">Olpidium bornovanus</name>
    <dbReference type="NCBI Taxonomy" id="278681"/>
    <lineage>
        <taxon>Eukaryota</taxon>
        <taxon>Fungi</taxon>
        <taxon>Fungi incertae sedis</taxon>
        <taxon>Olpidiomycota</taxon>
        <taxon>Olpidiomycotina</taxon>
        <taxon>Olpidiomycetes</taxon>
        <taxon>Olpidiales</taxon>
        <taxon>Olpidiaceae</taxon>
        <taxon>Olpidium</taxon>
    </lineage>
</organism>
<name>A0A8H7ZZ57_9FUNG</name>